<protein>
    <submittedName>
        <fullName evidence="3">FlgD immunoglobulin-like domain containing protein</fullName>
    </submittedName>
</protein>
<dbReference type="InterPro" id="IPR026444">
    <property type="entry name" value="Secre_tail"/>
</dbReference>
<gene>
    <name evidence="3" type="ORF">ACFL2Z_04475</name>
</gene>
<dbReference type="InterPro" id="IPR025965">
    <property type="entry name" value="FlgD/Vpr_Ig-like"/>
</dbReference>
<evidence type="ECO:0000256" key="1">
    <source>
        <dbReference type="SAM" id="SignalP"/>
    </source>
</evidence>
<evidence type="ECO:0000313" key="3">
    <source>
        <dbReference type="EMBL" id="MFC1800149.1"/>
    </source>
</evidence>
<evidence type="ECO:0000313" key="4">
    <source>
        <dbReference type="Proteomes" id="UP001594288"/>
    </source>
</evidence>
<comment type="caution">
    <text evidence="3">The sequence shown here is derived from an EMBL/GenBank/DDBJ whole genome shotgun (WGS) entry which is preliminary data.</text>
</comment>
<proteinExistence type="predicted"/>
<dbReference type="EMBL" id="JBHPEI010000074">
    <property type="protein sequence ID" value="MFC1800149.1"/>
    <property type="molecule type" value="Genomic_DNA"/>
</dbReference>
<organism evidence="3 4">
    <name type="scientific">Eiseniibacteriota bacterium</name>
    <dbReference type="NCBI Taxonomy" id="2212470"/>
    <lineage>
        <taxon>Bacteria</taxon>
        <taxon>Candidatus Eiseniibacteriota</taxon>
    </lineage>
</organism>
<reference evidence="3 4" key="1">
    <citation type="submission" date="2024-09" db="EMBL/GenBank/DDBJ databases">
        <authorList>
            <person name="D'Angelo T."/>
        </authorList>
    </citation>
    <scope>NUCLEOTIDE SEQUENCE [LARGE SCALE GENOMIC DNA]</scope>
    <source>
        <strain evidence="3">SAG AM-311-F02</strain>
    </source>
</reference>
<feature type="chain" id="PRO_5045455431" evidence="1">
    <location>
        <begin position="24"/>
        <end position="301"/>
    </location>
</feature>
<feature type="domain" description="FlgD/Vpr Ig-like" evidence="2">
    <location>
        <begin position="227"/>
        <end position="288"/>
    </location>
</feature>
<dbReference type="Proteomes" id="UP001594288">
    <property type="component" value="Unassembled WGS sequence"/>
</dbReference>
<sequence length="301" mass="31909">MTHHFSVFAALVCISAMAFPLMAQCPDEPPLANYTGTGATVCPCFIAGEEAGAVFEAPAEHYPIEILRFGIGWASQFGGGPQSLEQAIHVYENGLPAPGTPIFTLEGPVLTDGYINEFNLEPFAGEIIVDSGPFAITLEFLNANSGNIYAPSVYSDANGCQAGKNVVFAIPGGWYDACILGVTGDWVMYAIYRQVNCGAGVGEEVIASGDLAVLIKPEPNPFTSETRLKFVLTEEQSVDLAVYDIHGRRVSTIAKGSYTAGSHSEGWSGKASDGTALSPGMYFISLEAGEFRSTQRVVLGK</sequence>
<name>A0ABV6YQI7_UNCEI</name>
<dbReference type="Pfam" id="PF13860">
    <property type="entry name" value="FlgD_ig"/>
    <property type="match status" value="1"/>
</dbReference>
<dbReference type="Gene3D" id="2.60.40.4070">
    <property type="match status" value="1"/>
</dbReference>
<evidence type="ECO:0000259" key="2">
    <source>
        <dbReference type="Pfam" id="PF13860"/>
    </source>
</evidence>
<keyword evidence="1" id="KW-0732">Signal</keyword>
<accession>A0ABV6YQI7</accession>
<feature type="signal peptide" evidence="1">
    <location>
        <begin position="1"/>
        <end position="23"/>
    </location>
</feature>
<dbReference type="NCBIfam" id="TIGR04183">
    <property type="entry name" value="Por_Secre_tail"/>
    <property type="match status" value="1"/>
</dbReference>
<keyword evidence="4" id="KW-1185">Reference proteome</keyword>